<evidence type="ECO:0000256" key="1">
    <source>
        <dbReference type="ARBA" id="ARBA00022553"/>
    </source>
</evidence>
<evidence type="ECO:0000313" key="5">
    <source>
        <dbReference type="Proteomes" id="UP001501725"/>
    </source>
</evidence>
<comment type="caution">
    <text evidence="4">The sequence shown here is derived from an EMBL/GenBank/DDBJ whole genome shotgun (WGS) entry which is preliminary data.</text>
</comment>
<gene>
    <name evidence="4" type="primary">tcrA</name>
    <name evidence="4" type="ORF">GCM10023184_29040</name>
</gene>
<reference evidence="5" key="1">
    <citation type="journal article" date="2019" name="Int. J. Syst. Evol. Microbiol.">
        <title>The Global Catalogue of Microorganisms (GCM) 10K type strain sequencing project: providing services to taxonomists for standard genome sequencing and annotation.</title>
        <authorList>
            <consortium name="The Broad Institute Genomics Platform"/>
            <consortium name="The Broad Institute Genome Sequencing Center for Infectious Disease"/>
            <person name="Wu L."/>
            <person name="Ma J."/>
        </authorList>
    </citation>
    <scope>NUCLEOTIDE SEQUENCE [LARGE SCALE GENOMIC DNA]</scope>
    <source>
        <strain evidence="5">JCM 17919</strain>
    </source>
</reference>
<protein>
    <submittedName>
        <fullName evidence="4">Acid-responsive two-component system response regulator TcrA</fullName>
    </submittedName>
</protein>
<dbReference type="InterPro" id="IPR050595">
    <property type="entry name" value="Bact_response_regulator"/>
</dbReference>
<accession>A0ABP8H5R0</accession>
<dbReference type="SUPFAM" id="SSF52172">
    <property type="entry name" value="CheY-like"/>
    <property type="match status" value="1"/>
</dbReference>
<feature type="modified residue" description="4-aspartylphosphate" evidence="2">
    <location>
        <position position="59"/>
    </location>
</feature>
<name>A0ABP8H5R0_9BACT</name>
<keyword evidence="1 2" id="KW-0597">Phosphoprotein</keyword>
<dbReference type="EMBL" id="BAABGY010000008">
    <property type="protein sequence ID" value="GAA4334741.1"/>
    <property type="molecule type" value="Genomic_DNA"/>
</dbReference>
<dbReference type="InterPro" id="IPR011006">
    <property type="entry name" value="CheY-like_superfamily"/>
</dbReference>
<evidence type="ECO:0000259" key="3">
    <source>
        <dbReference type="PROSITE" id="PS50110"/>
    </source>
</evidence>
<evidence type="ECO:0000256" key="2">
    <source>
        <dbReference type="PROSITE-ProRule" id="PRU00169"/>
    </source>
</evidence>
<proteinExistence type="predicted"/>
<dbReference type="PANTHER" id="PTHR44591:SF3">
    <property type="entry name" value="RESPONSE REGULATORY DOMAIN-CONTAINING PROTEIN"/>
    <property type="match status" value="1"/>
</dbReference>
<dbReference type="RefSeq" id="WP_345256475.1">
    <property type="nucleotide sequence ID" value="NZ_BAABGY010000008.1"/>
</dbReference>
<dbReference type="Proteomes" id="UP001501725">
    <property type="component" value="Unassembled WGS sequence"/>
</dbReference>
<dbReference type="Gene3D" id="3.40.50.2300">
    <property type="match status" value="1"/>
</dbReference>
<dbReference type="Pfam" id="PF00072">
    <property type="entry name" value="Response_reg"/>
    <property type="match status" value="1"/>
</dbReference>
<dbReference type="SMART" id="SM00448">
    <property type="entry name" value="REC"/>
    <property type="match status" value="1"/>
</dbReference>
<dbReference type="InterPro" id="IPR001789">
    <property type="entry name" value="Sig_transdc_resp-reg_receiver"/>
</dbReference>
<sequence>MTKLIYHIEDDNDYRELVAACLRTKAPRIKIEPFAGGTTAWTVLEALPVEAFPHLILLDLNMPGMNGYEFIRAVRNKDRFANLPIVVFTSSAQASDEKFCADYGVDMITKPNSIPEIDSMLDWILEEKLTNYLENDR</sequence>
<dbReference type="PROSITE" id="PS50110">
    <property type="entry name" value="RESPONSE_REGULATORY"/>
    <property type="match status" value="1"/>
</dbReference>
<organism evidence="4 5">
    <name type="scientific">Flaviaesturariibacter amylovorans</name>
    <dbReference type="NCBI Taxonomy" id="1084520"/>
    <lineage>
        <taxon>Bacteria</taxon>
        <taxon>Pseudomonadati</taxon>
        <taxon>Bacteroidota</taxon>
        <taxon>Chitinophagia</taxon>
        <taxon>Chitinophagales</taxon>
        <taxon>Chitinophagaceae</taxon>
        <taxon>Flaviaestuariibacter</taxon>
    </lineage>
</organism>
<evidence type="ECO:0000313" key="4">
    <source>
        <dbReference type="EMBL" id="GAA4334741.1"/>
    </source>
</evidence>
<keyword evidence="5" id="KW-1185">Reference proteome</keyword>
<dbReference type="PANTHER" id="PTHR44591">
    <property type="entry name" value="STRESS RESPONSE REGULATOR PROTEIN 1"/>
    <property type="match status" value="1"/>
</dbReference>
<feature type="domain" description="Response regulatory" evidence="3">
    <location>
        <begin position="4"/>
        <end position="125"/>
    </location>
</feature>